<comment type="catalytic activity">
    <reaction evidence="1">
        <text>D-fructose 6-phosphate + L-glutamine = D-glucosamine 6-phosphate + L-glutamate</text>
        <dbReference type="Rhea" id="RHEA:13237"/>
        <dbReference type="ChEBI" id="CHEBI:29985"/>
        <dbReference type="ChEBI" id="CHEBI:58359"/>
        <dbReference type="ChEBI" id="CHEBI:58725"/>
        <dbReference type="ChEBI" id="CHEBI:61527"/>
        <dbReference type="EC" id="2.6.1.16"/>
    </reaction>
</comment>
<protein>
    <recommendedName>
        <fullName evidence="3">Glutamine--fructose-6-phosphate aminotransferase [isomerizing]</fullName>
        <ecNumber evidence="2">2.6.1.16</ecNumber>
    </recommendedName>
</protein>
<dbReference type="PANTHER" id="PTHR10937:SF0">
    <property type="entry name" value="GLUTAMINE--FRUCTOSE-6-PHOSPHATE TRANSAMINASE (ISOMERIZING)"/>
    <property type="match status" value="1"/>
</dbReference>
<gene>
    <name evidence="5" type="ORF">I4J89_22705</name>
</gene>
<dbReference type="InterPro" id="IPR001347">
    <property type="entry name" value="SIS_dom"/>
</dbReference>
<reference evidence="5" key="1">
    <citation type="submission" date="2020-11" db="EMBL/GenBank/DDBJ databases">
        <title>Isolation and identification of active actinomycetes.</title>
        <authorList>
            <person name="Sun X."/>
        </authorList>
    </citation>
    <scope>NUCLEOTIDE SEQUENCE</scope>
    <source>
        <strain evidence="5">NEAU-A11</strain>
    </source>
</reference>
<proteinExistence type="predicted"/>
<dbReference type="RefSeq" id="WP_196416034.1">
    <property type="nucleotide sequence ID" value="NZ_JADQTO010000010.1"/>
</dbReference>
<evidence type="ECO:0000256" key="2">
    <source>
        <dbReference type="ARBA" id="ARBA00012916"/>
    </source>
</evidence>
<evidence type="ECO:0000256" key="3">
    <source>
        <dbReference type="ARBA" id="ARBA00016090"/>
    </source>
</evidence>
<dbReference type="EC" id="2.6.1.16" evidence="2"/>
<dbReference type="Gene3D" id="3.40.50.10490">
    <property type="entry name" value="Glucose-6-phosphate isomerase like protein, domain 1"/>
    <property type="match status" value="2"/>
</dbReference>
<dbReference type="PANTHER" id="PTHR10937">
    <property type="entry name" value="GLUCOSAMINE--FRUCTOSE-6-PHOSPHATE AMINOTRANSFERASE, ISOMERIZING"/>
    <property type="match status" value="1"/>
</dbReference>
<dbReference type="GO" id="GO:0097367">
    <property type="term" value="F:carbohydrate derivative binding"/>
    <property type="evidence" value="ECO:0007669"/>
    <property type="project" value="InterPro"/>
</dbReference>
<dbReference type="GO" id="GO:0004360">
    <property type="term" value="F:glutamine-fructose-6-phosphate transaminase (isomerizing) activity"/>
    <property type="evidence" value="ECO:0007669"/>
    <property type="project" value="UniProtKB-EC"/>
</dbReference>
<evidence type="ECO:0000313" key="6">
    <source>
        <dbReference type="Proteomes" id="UP000598146"/>
    </source>
</evidence>
<comment type="caution">
    <text evidence="5">The sequence shown here is derived from an EMBL/GenBank/DDBJ whole genome shotgun (WGS) entry which is preliminary data.</text>
</comment>
<keyword evidence="6" id="KW-1185">Reference proteome</keyword>
<dbReference type="PROSITE" id="PS51464">
    <property type="entry name" value="SIS"/>
    <property type="match status" value="1"/>
</dbReference>
<dbReference type="Proteomes" id="UP000598146">
    <property type="component" value="Unassembled WGS sequence"/>
</dbReference>
<feature type="domain" description="SIS" evidence="4">
    <location>
        <begin position="28"/>
        <end position="164"/>
    </location>
</feature>
<sequence>MTTKLAAMIDAQPAVIESLADPALTAKAADRLRGARRIWLIGTGTSRHAAELGAAALLRAGIDARWIPAVSFATTPGLLRSGDAAIVITHTGTTPYALRSRHAVLDAGLPLVTVTGPESTWPEAVRTPVVERSETYTVSYTAALTVLAQISHHLGAGGAGPDRVRAIAAQVRDVIAKPGIEEITAPERALAIVGPGAWSVTAREGALKIREGARILCEGFDAEHLLHGNAVPYHSADQLLVLQPDADDEGLTAALADAARRENIPVVTLCDQLPTTIGEILAQIPMTVRLQLLALRLATHRGQNADVAITGAWAEPDLWRLGHPS</sequence>
<accession>A0A931CBB2</accession>
<dbReference type="GO" id="GO:0006487">
    <property type="term" value="P:protein N-linked glycosylation"/>
    <property type="evidence" value="ECO:0007669"/>
    <property type="project" value="TreeGrafter"/>
</dbReference>
<dbReference type="EMBL" id="JADQTO010000010">
    <property type="protein sequence ID" value="MBG0564262.1"/>
    <property type="molecule type" value="Genomic_DNA"/>
</dbReference>
<organism evidence="5 6">
    <name type="scientific">Actinoplanes aureus</name>
    <dbReference type="NCBI Taxonomy" id="2792083"/>
    <lineage>
        <taxon>Bacteria</taxon>
        <taxon>Bacillati</taxon>
        <taxon>Actinomycetota</taxon>
        <taxon>Actinomycetes</taxon>
        <taxon>Micromonosporales</taxon>
        <taxon>Micromonosporaceae</taxon>
        <taxon>Actinoplanes</taxon>
    </lineage>
</organism>
<evidence type="ECO:0000256" key="1">
    <source>
        <dbReference type="ARBA" id="ARBA00001031"/>
    </source>
</evidence>
<name>A0A931CBB2_9ACTN</name>
<evidence type="ECO:0000259" key="4">
    <source>
        <dbReference type="PROSITE" id="PS51464"/>
    </source>
</evidence>
<dbReference type="GO" id="GO:0006002">
    <property type="term" value="P:fructose 6-phosphate metabolic process"/>
    <property type="evidence" value="ECO:0007669"/>
    <property type="project" value="TreeGrafter"/>
</dbReference>
<dbReference type="AlphaFoldDB" id="A0A931CBB2"/>
<dbReference type="GO" id="GO:0006047">
    <property type="term" value="P:UDP-N-acetylglucosamine metabolic process"/>
    <property type="evidence" value="ECO:0007669"/>
    <property type="project" value="TreeGrafter"/>
</dbReference>
<dbReference type="InterPro" id="IPR046348">
    <property type="entry name" value="SIS_dom_sf"/>
</dbReference>
<dbReference type="SUPFAM" id="SSF53697">
    <property type="entry name" value="SIS domain"/>
    <property type="match status" value="1"/>
</dbReference>
<evidence type="ECO:0000313" key="5">
    <source>
        <dbReference type="EMBL" id="MBG0564262.1"/>
    </source>
</evidence>